<keyword evidence="2" id="KW-1185">Reference proteome</keyword>
<sequence length="70" mass="8322">MSHSRCCTNCSNSARKLRPTYISRTLAHYPPLNRAFRRLPVPERFPPKTKWYRNCLQEVRKSLKAFWIAA</sequence>
<evidence type="ECO:0000313" key="2">
    <source>
        <dbReference type="Proteomes" id="UP000024635"/>
    </source>
</evidence>
<gene>
    <name evidence="1" type="primary">Acey_s0442.g1527</name>
    <name evidence="1" type="ORF">Y032_0442g1527</name>
</gene>
<name>A0A016WZB3_9BILA</name>
<evidence type="ECO:0000313" key="1">
    <source>
        <dbReference type="EMBL" id="EYC45000.1"/>
    </source>
</evidence>
<dbReference type="AlphaFoldDB" id="A0A016WZB3"/>
<organism evidence="1 2">
    <name type="scientific">Ancylostoma ceylanicum</name>
    <dbReference type="NCBI Taxonomy" id="53326"/>
    <lineage>
        <taxon>Eukaryota</taxon>
        <taxon>Metazoa</taxon>
        <taxon>Ecdysozoa</taxon>
        <taxon>Nematoda</taxon>
        <taxon>Chromadorea</taxon>
        <taxon>Rhabditida</taxon>
        <taxon>Rhabditina</taxon>
        <taxon>Rhabditomorpha</taxon>
        <taxon>Strongyloidea</taxon>
        <taxon>Ancylostomatidae</taxon>
        <taxon>Ancylostomatinae</taxon>
        <taxon>Ancylostoma</taxon>
    </lineage>
</organism>
<accession>A0A016WZB3</accession>
<dbReference type="EMBL" id="JARK01000042">
    <property type="protein sequence ID" value="EYC45000.1"/>
    <property type="molecule type" value="Genomic_DNA"/>
</dbReference>
<reference evidence="2" key="1">
    <citation type="journal article" date="2015" name="Nat. Genet.">
        <title>The genome and transcriptome of the zoonotic hookworm Ancylostoma ceylanicum identify infection-specific gene families.</title>
        <authorList>
            <person name="Schwarz E.M."/>
            <person name="Hu Y."/>
            <person name="Antoshechkin I."/>
            <person name="Miller M.M."/>
            <person name="Sternberg P.W."/>
            <person name="Aroian R.V."/>
        </authorList>
    </citation>
    <scope>NUCLEOTIDE SEQUENCE</scope>
    <source>
        <strain evidence="2">HY135</strain>
    </source>
</reference>
<proteinExistence type="predicted"/>
<dbReference type="Proteomes" id="UP000024635">
    <property type="component" value="Unassembled WGS sequence"/>
</dbReference>
<protein>
    <submittedName>
        <fullName evidence="1">Uncharacterized protein</fullName>
    </submittedName>
</protein>
<comment type="caution">
    <text evidence="1">The sequence shown here is derived from an EMBL/GenBank/DDBJ whole genome shotgun (WGS) entry which is preliminary data.</text>
</comment>